<keyword evidence="2" id="KW-0255">Endonuclease</keyword>
<dbReference type="GO" id="GO:0003676">
    <property type="term" value="F:nucleic acid binding"/>
    <property type="evidence" value="ECO:0007669"/>
    <property type="project" value="InterPro"/>
</dbReference>
<feature type="domain" description="TNase-like" evidence="5">
    <location>
        <begin position="37"/>
        <end position="157"/>
    </location>
</feature>
<keyword evidence="1" id="KW-0540">Nuclease</keyword>
<dbReference type="InterPro" id="IPR002071">
    <property type="entry name" value="Thermonucl_AS"/>
</dbReference>
<dbReference type="PROSITE" id="PS50830">
    <property type="entry name" value="TNASE_3"/>
    <property type="match status" value="1"/>
</dbReference>
<gene>
    <name evidence="6" type="ORF">LS71_008300</name>
</gene>
<evidence type="ECO:0000313" key="6">
    <source>
        <dbReference type="EMBL" id="TLD95398.1"/>
    </source>
</evidence>
<accession>A0A4U8T7B2</accession>
<dbReference type="RefSeq" id="WP_052057952.1">
    <property type="nucleotide sequence ID" value="NZ_JRPR02000009.1"/>
</dbReference>
<evidence type="ECO:0000259" key="5">
    <source>
        <dbReference type="PROSITE" id="PS50830"/>
    </source>
</evidence>
<keyword evidence="4" id="KW-1133">Transmembrane helix</keyword>
<dbReference type="SUPFAM" id="SSF50199">
    <property type="entry name" value="Staphylococcal nuclease"/>
    <property type="match status" value="1"/>
</dbReference>
<reference evidence="6 7" key="1">
    <citation type="journal article" date="2014" name="Genome Announc.">
        <title>Draft genome sequences of eight enterohepatic helicobacter species isolated from both laboratory and wild rodents.</title>
        <authorList>
            <person name="Sheh A."/>
            <person name="Shen Z."/>
            <person name="Fox J.G."/>
        </authorList>
    </citation>
    <scope>NUCLEOTIDE SEQUENCE [LARGE SCALE GENOMIC DNA]</scope>
    <source>
        <strain evidence="6 7">MIT 09-6949</strain>
    </source>
</reference>
<dbReference type="PROSITE" id="PS01284">
    <property type="entry name" value="TNASE_2"/>
    <property type="match status" value="1"/>
</dbReference>
<keyword evidence="4" id="KW-0812">Transmembrane</keyword>
<evidence type="ECO:0000256" key="4">
    <source>
        <dbReference type="SAM" id="Phobius"/>
    </source>
</evidence>
<evidence type="ECO:0000256" key="1">
    <source>
        <dbReference type="ARBA" id="ARBA00022722"/>
    </source>
</evidence>
<dbReference type="Gene3D" id="2.40.50.90">
    <property type="match status" value="1"/>
</dbReference>
<protein>
    <submittedName>
        <fullName evidence="6">Thermonuclease family protein</fullName>
    </submittedName>
</protein>
<dbReference type="PANTHER" id="PTHR12302">
    <property type="entry name" value="EBNA2 BINDING PROTEIN P100"/>
    <property type="match status" value="1"/>
</dbReference>
<evidence type="ECO:0000313" key="7">
    <source>
        <dbReference type="Proteomes" id="UP000029733"/>
    </source>
</evidence>
<dbReference type="GO" id="GO:0004519">
    <property type="term" value="F:endonuclease activity"/>
    <property type="evidence" value="ECO:0007669"/>
    <property type="project" value="UniProtKB-KW"/>
</dbReference>
<keyword evidence="4" id="KW-0472">Membrane</keyword>
<dbReference type="PROSITE" id="PS01123">
    <property type="entry name" value="TNASE_1"/>
    <property type="match status" value="1"/>
</dbReference>
<organism evidence="6 7">
    <name type="scientific">Helicobacter jaachi</name>
    <dbReference type="NCBI Taxonomy" id="1677920"/>
    <lineage>
        <taxon>Bacteria</taxon>
        <taxon>Pseudomonadati</taxon>
        <taxon>Campylobacterota</taxon>
        <taxon>Epsilonproteobacteria</taxon>
        <taxon>Campylobacterales</taxon>
        <taxon>Helicobacteraceae</taxon>
        <taxon>Helicobacter</taxon>
    </lineage>
</organism>
<dbReference type="Proteomes" id="UP000029733">
    <property type="component" value="Unassembled WGS sequence"/>
</dbReference>
<keyword evidence="7" id="KW-1185">Reference proteome</keyword>
<dbReference type="EMBL" id="JRPR02000009">
    <property type="protein sequence ID" value="TLD95398.1"/>
    <property type="molecule type" value="Genomic_DNA"/>
</dbReference>
<name>A0A4U8T7B2_9HELI</name>
<sequence length="172" mass="19791">MRIFQHHYPTLLSITIVIILVLIHCTTYNFAYLSASQRLQGTIIKVADGDTLTLQNNENQKIKIRLYGIDAPESKQSYGKEAKDFLLTLCPLKSQAQVMLKDTDKYQRIVGIVFCNDIDVNAQLVKNGYAWAYDGYSLAYKHYEIQAKLESKGLWSEPNPIRPSDFRKDKKR</sequence>
<dbReference type="OrthoDB" id="9805504at2"/>
<dbReference type="AlphaFoldDB" id="A0A4U8T7B2"/>
<keyword evidence="3" id="KW-0378">Hydrolase</keyword>
<dbReference type="SMART" id="SM00318">
    <property type="entry name" value="SNc"/>
    <property type="match status" value="1"/>
</dbReference>
<dbReference type="InterPro" id="IPR035437">
    <property type="entry name" value="SNase_OB-fold_sf"/>
</dbReference>
<dbReference type="PANTHER" id="PTHR12302:SF3">
    <property type="entry name" value="SERINE_THREONINE-PROTEIN KINASE 31"/>
    <property type="match status" value="1"/>
</dbReference>
<dbReference type="GO" id="GO:0016787">
    <property type="term" value="F:hydrolase activity"/>
    <property type="evidence" value="ECO:0007669"/>
    <property type="project" value="UniProtKB-KW"/>
</dbReference>
<evidence type="ECO:0000256" key="3">
    <source>
        <dbReference type="ARBA" id="ARBA00022801"/>
    </source>
</evidence>
<feature type="transmembrane region" description="Helical" evidence="4">
    <location>
        <begin position="12"/>
        <end position="35"/>
    </location>
</feature>
<dbReference type="Pfam" id="PF00565">
    <property type="entry name" value="SNase"/>
    <property type="match status" value="1"/>
</dbReference>
<proteinExistence type="predicted"/>
<comment type="caution">
    <text evidence="6">The sequence shown here is derived from an EMBL/GenBank/DDBJ whole genome shotgun (WGS) entry which is preliminary data.</text>
</comment>
<dbReference type="InterPro" id="IPR016071">
    <property type="entry name" value="Staphylococal_nuclease_OB-fold"/>
</dbReference>
<evidence type="ECO:0000256" key="2">
    <source>
        <dbReference type="ARBA" id="ARBA00022759"/>
    </source>
</evidence>